<comment type="caution">
    <text evidence="1">The sequence shown here is derived from an EMBL/GenBank/DDBJ whole genome shotgun (WGS) entry which is preliminary data.</text>
</comment>
<dbReference type="AlphaFoldDB" id="A0A8X6UXI6"/>
<accession>A0A8X6UXI6</accession>
<evidence type="ECO:0000313" key="1">
    <source>
        <dbReference type="EMBL" id="GFU60530.1"/>
    </source>
</evidence>
<reference evidence="1" key="1">
    <citation type="submission" date="2020-08" db="EMBL/GenBank/DDBJ databases">
        <title>Multicomponent nature underlies the extraordinary mechanical properties of spider dragline silk.</title>
        <authorList>
            <person name="Kono N."/>
            <person name="Nakamura H."/>
            <person name="Mori M."/>
            <person name="Yoshida Y."/>
            <person name="Ohtoshi R."/>
            <person name="Malay A.D."/>
            <person name="Moran D.A.P."/>
            <person name="Tomita M."/>
            <person name="Numata K."/>
            <person name="Arakawa K."/>
        </authorList>
    </citation>
    <scope>NUCLEOTIDE SEQUENCE</scope>
</reference>
<sequence>MNSWMNEPQSPSLSCSSPGEWQFLKIAWMSLGLPIVWPDRAIIAPKGTSAVSEDQWQLTDNWWSTSTEPLSVALSVIHPSLPGRKEQSNGRQMWRQADSVNIPTTLPMLHQQTTEALSADANRSYTGWLFLGKSQGITQRDIGCRSEMDLKGECLGNPGL</sequence>
<proteinExistence type="predicted"/>
<dbReference type="EMBL" id="BMAW01040680">
    <property type="protein sequence ID" value="GFU60530.1"/>
    <property type="molecule type" value="Genomic_DNA"/>
</dbReference>
<dbReference type="Proteomes" id="UP000887013">
    <property type="component" value="Unassembled WGS sequence"/>
</dbReference>
<evidence type="ECO:0000313" key="2">
    <source>
        <dbReference type="Proteomes" id="UP000887013"/>
    </source>
</evidence>
<organism evidence="1 2">
    <name type="scientific">Nephila pilipes</name>
    <name type="common">Giant wood spider</name>
    <name type="synonym">Nephila maculata</name>
    <dbReference type="NCBI Taxonomy" id="299642"/>
    <lineage>
        <taxon>Eukaryota</taxon>
        <taxon>Metazoa</taxon>
        <taxon>Ecdysozoa</taxon>
        <taxon>Arthropoda</taxon>
        <taxon>Chelicerata</taxon>
        <taxon>Arachnida</taxon>
        <taxon>Araneae</taxon>
        <taxon>Araneomorphae</taxon>
        <taxon>Entelegynae</taxon>
        <taxon>Araneoidea</taxon>
        <taxon>Nephilidae</taxon>
        <taxon>Nephila</taxon>
    </lineage>
</organism>
<protein>
    <submittedName>
        <fullName evidence="1">Uncharacterized protein</fullName>
    </submittedName>
</protein>
<keyword evidence="2" id="KW-1185">Reference proteome</keyword>
<dbReference type="OrthoDB" id="10466356at2759"/>
<gene>
    <name evidence="1" type="ORF">NPIL_566001</name>
</gene>
<name>A0A8X6UXI6_NEPPI</name>